<keyword evidence="1" id="KW-0812">Transmembrane</keyword>
<dbReference type="InterPro" id="IPR029044">
    <property type="entry name" value="Nucleotide-diphossugar_trans"/>
</dbReference>
<dbReference type="WBParaSite" id="TCNE_0001347801-mRNA-1">
    <property type="protein sequence ID" value="TCNE_0001347801-mRNA-1"/>
    <property type="gene ID" value="TCNE_0001347801"/>
</dbReference>
<dbReference type="Gene3D" id="3.90.550.10">
    <property type="entry name" value="Spore Coat Polysaccharide Biosynthesis Protein SpsA, Chain A"/>
    <property type="match status" value="1"/>
</dbReference>
<dbReference type="AlphaFoldDB" id="A0A183UYA8"/>
<dbReference type="InterPro" id="IPR004988">
    <property type="entry name" value="DUF273"/>
</dbReference>
<sequence>LIEDQRFILLMKARFLLQRYTNCVVKVIKKCNAGRQRVIILLLLLALVLVEEAYIARVRNAYRNFYRRTIPAVIYKHRTHEEISSKGGVAILTVLKDLHNYEEYRLAQQSFECYAILHKYRWIVVDLSANKTLQRLCPHKDFMFARHCVTAQTMDQLHEQWVLFIDADMGVVNPNHLIEEWIDLDVHIIFYDRIFNFEIMAGSYLVRNSGYGRMFLHYLADYEYRLPSSVHGTDNGAVQNVFMEVIAPEKVNERRRCEKVWNVSRSFKDLFVYEACAREVLGRVNKWVGKARILSKGTAWARDTWLTNSMWSEKDFVLHGWQKRKMDAVMFASWPSPFTSHTFNMSICATEEAGLNWKYKDTFIRSEREIQTIIDTVIAETAVYYQSALNTVDKYL</sequence>
<dbReference type="Pfam" id="PF03314">
    <property type="entry name" value="DUF273"/>
    <property type="match status" value="1"/>
</dbReference>
<feature type="transmembrane region" description="Helical" evidence="1">
    <location>
        <begin position="38"/>
        <end position="56"/>
    </location>
</feature>
<organism evidence="2 3">
    <name type="scientific">Toxocara canis</name>
    <name type="common">Canine roundworm</name>
    <dbReference type="NCBI Taxonomy" id="6265"/>
    <lineage>
        <taxon>Eukaryota</taxon>
        <taxon>Metazoa</taxon>
        <taxon>Ecdysozoa</taxon>
        <taxon>Nematoda</taxon>
        <taxon>Chromadorea</taxon>
        <taxon>Rhabditida</taxon>
        <taxon>Spirurina</taxon>
        <taxon>Ascaridomorpha</taxon>
        <taxon>Ascaridoidea</taxon>
        <taxon>Toxocaridae</taxon>
        <taxon>Toxocara</taxon>
    </lineage>
</organism>
<evidence type="ECO:0000256" key="1">
    <source>
        <dbReference type="SAM" id="Phobius"/>
    </source>
</evidence>
<keyword evidence="1" id="KW-0472">Membrane</keyword>
<proteinExistence type="predicted"/>
<evidence type="ECO:0000313" key="2">
    <source>
        <dbReference type="Proteomes" id="UP000050794"/>
    </source>
</evidence>
<keyword evidence="2" id="KW-1185">Reference proteome</keyword>
<keyword evidence="1" id="KW-1133">Transmembrane helix</keyword>
<dbReference type="PANTHER" id="PTHR31562:SF2">
    <property type="entry name" value="NUCLEOTIDE-DIPHOSPHO-SUGAR TRANSFERASE"/>
    <property type="match status" value="1"/>
</dbReference>
<reference evidence="3" key="1">
    <citation type="submission" date="2016-06" db="UniProtKB">
        <authorList>
            <consortium name="WormBaseParasite"/>
        </authorList>
    </citation>
    <scope>IDENTIFICATION</scope>
</reference>
<dbReference type="PANTHER" id="PTHR31562">
    <property type="entry name" value="PROTEIN CBG18972"/>
    <property type="match status" value="1"/>
</dbReference>
<accession>A0A183UYA8</accession>
<dbReference type="Proteomes" id="UP000050794">
    <property type="component" value="Unassembled WGS sequence"/>
</dbReference>
<protein>
    <submittedName>
        <fullName evidence="3">Glycosyltransferase family 92 protein</fullName>
    </submittedName>
</protein>
<name>A0A183UYA8_TOXCA</name>
<evidence type="ECO:0000313" key="3">
    <source>
        <dbReference type="WBParaSite" id="TCNE_0001347801-mRNA-1"/>
    </source>
</evidence>